<feature type="region of interest" description="Disordered" evidence="1">
    <location>
        <begin position="54"/>
        <end position="109"/>
    </location>
</feature>
<dbReference type="HOGENOM" id="CLU_251454_0_0_5"/>
<evidence type="ECO:0000313" key="4">
    <source>
        <dbReference type="Proteomes" id="UP000006833"/>
    </source>
</evidence>
<keyword evidence="4" id="KW-1185">Reference proteome</keyword>
<evidence type="ECO:0000256" key="1">
    <source>
        <dbReference type="SAM" id="MobiDB-lite"/>
    </source>
</evidence>
<feature type="domain" description="eCIS core" evidence="2">
    <location>
        <begin position="126"/>
        <end position="203"/>
    </location>
</feature>
<name>A8LST2_DINSH</name>
<sequence length="1403" mass="152292">MLTHAKTREPKTTGAPVAARGRAAPVRPCLEPGLIQRAATLGKRDDVYEREAERVAKAVSSGDRPEPVSMAAPSGVPQRLTETDAEAERPGEYLIQPSREGAQGGEPPLRKGFLQRLLELRRGGRPLPDTVRSEMEARIGEDFSDVRIHTGREASDLAAEIHARAFTVGRDVVFAGDSFAPDTLSGRHLIAHELTHVAQQRGPRADSAVAQAAPGGLQRDVSDYIPDLPDVGSIVMGLVRDYAPRLAPILDKGPFNWLTDQLAGVFSGVIDKVTALDPGQHVTALVETFGGMVESAAEIIGALVTGDCGPMMAALGRMKALVLEVAGKAWDKTKAFFAPVGAFFSDLWSSVSAAGSAAITWIKEFAGEIWTGIEEIGAHIWDKTKTIRDYGMGAWDWLSEKLFGASDAGKATDGNGVLGLITDKAMEAWDWVKARTRPVWEPVNEAIETVNELIPPDFVADLGEKMTSFADDVESTADELDQGNSLAENREALSGVLPSLDGIITTVRGVIEGAGSFLTTTIGKVAGKVTSFMTKLRSSDLVSGLASALGWLETAIEDVSGWAADKVGTLFEWYLKAFDFLSPFVKQLIEIVGKVVEIAVDILLLPKLLLTKAWDLIPECIREPIKSFVLDTVLAQVPIFNQLLKIGGLWKKVQEVAFEILASILAKGDILKAAWTFFKEMLALIGLPAKLVVQILAKAARAYGMILRNPIGFLINLLKAMKEGFTLFFDNILTHLMNGVVGWLTGAVSAAGLSFPTELTFQAVLDFVLQLLDITVERVLERLEKKIGQEKVAKIRKALDYADGVWEFIRVIVTEGVGGLWRFIQEKLSNLWSMVLQSTIGWVVEKIITEATVKILSFLDPSGIMAVINSCIAIYRAIETFVQQLKAMLQIVSKVLDGIVGIAKGAIDVAAGFLEKAMADSLPVAIAFLADQVGLGDLSDRIKEFVEGLRDLVNGAIDWLIDKALKFGQGFLKLVESGVDLAKAGVRKLKDWWTARTDFKTTGGEPHSISIEGQGRNAKVILRSTPVTYADWIADTSNFTLDTPKKQKAYQDAVVKSGELDAAISAAASNPSSATPEARDATQGDHGPKIQALVNELGDLTSVFMPNSATKDEESSPPIYGGLYKNKYGTSVTVQRLTNQVPKGGTAASGRGDRWTELAPRGTSPGSPDGYYVRGHLLNQKLGGPGAKWENLTILTQDANNREKASHEKKFESKVKDAVIPDAGTIAPKAVNFVCTVNYGREDRVDQADRFLERTTPAVRSNRLSIAQTESIARIIRAETDVPFSMDCSAFELNDDGAKKAELVTFRVQNPIKTDDKDYYVKSDTAKPTLNMNTANRNQLKLVYGIGDKTVDKFFAIRTARMAKSPPEPFESLDDLKALKSGGAVLFNKIQIEELPLTYKLQF</sequence>
<feature type="region of interest" description="Disordered" evidence="1">
    <location>
        <begin position="1"/>
        <end position="24"/>
    </location>
</feature>
<protein>
    <recommendedName>
        <fullName evidence="2">eCIS core domain-containing protein</fullName>
    </recommendedName>
</protein>
<feature type="compositionally biased region" description="Low complexity" evidence="1">
    <location>
        <begin position="14"/>
        <end position="24"/>
    </location>
</feature>
<dbReference type="InterPro" id="IPR044929">
    <property type="entry name" value="DNA/RNA_non-sp_Endonuclease_sf"/>
</dbReference>
<dbReference type="Proteomes" id="UP000006833">
    <property type="component" value="Chromosome"/>
</dbReference>
<evidence type="ECO:0000259" key="2">
    <source>
        <dbReference type="Pfam" id="PF13699"/>
    </source>
</evidence>
<dbReference type="EMBL" id="CP000830">
    <property type="protein sequence ID" value="ABV94281.1"/>
    <property type="molecule type" value="Genomic_DNA"/>
</dbReference>
<dbReference type="InterPro" id="IPR025295">
    <property type="entry name" value="eCIS_core_dom"/>
</dbReference>
<organism evidence="3 4">
    <name type="scientific">Dinoroseobacter shibae (strain DSM 16493 / NCIMB 14021 / DFL 12)</name>
    <dbReference type="NCBI Taxonomy" id="398580"/>
    <lineage>
        <taxon>Bacteria</taxon>
        <taxon>Pseudomonadati</taxon>
        <taxon>Pseudomonadota</taxon>
        <taxon>Alphaproteobacteria</taxon>
        <taxon>Rhodobacterales</taxon>
        <taxon>Roseobacteraceae</taxon>
        <taxon>Dinoroseobacter</taxon>
    </lineage>
</organism>
<dbReference type="RefSeq" id="WP_012179209.1">
    <property type="nucleotide sequence ID" value="NC_009952.1"/>
</dbReference>
<dbReference type="eggNOG" id="COG1555">
    <property type="taxonomic scope" value="Bacteria"/>
</dbReference>
<reference evidence="4" key="1">
    <citation type="journal article" date="2010" name="ISME J.">
        <title>The complete genome sequence of the algal symbiont Dinoroseobacter shibae: a hitchhiker's guide to life in the sea.</title>
        <authorList>
            <person name="Wagner-Dobler I."/>
            <person name="Ballhausen B."/>
            <person name="Berger M."/>
            <person name="Brinkhoff T."/>
            <person name="Buchholz I."/>
            <person name="Bunk B."/>
            <person name="Cypionka H."/>
            <person name="Daniel R."/>
            <person name="Drepper T."/>
            <person name="Gerdts G."/>
            <person name="Hahnke S."/>
            <person name="Han C."/>
            <person name="Jahn D."/>
            <person name="Kalhoefer D."/>
            <person name="Kiss H."/>
            <person name="Klenk H.P."/>
            <person name="Kyrpides N."/>
            <person name="Liebl W."/>
            <person name="Liesegang H."/>
            <person name="Meincke L."/>
            <person name="Pati A."/>
            <person name="Petersen J."/>
            <person name="Piekarski T."/>
            <person name="Pommerenke C."/>
            <person name="Pradella S."/>
            <person name="Pukall R."/>
            <person name="Rabus R."/>
            <person name="Stackebrandt E."/>
            <person name="Thole S."/>
            <person name="Thompson L."/>
            <person name="Tielen P."/>
            <person name="Tomasch J."/>
            <person name="von Jan M."/>
            <person name="Wanphrut N."/>
            <person name="Wichels A."/>
            <person name="Zech H."/>
            <person name="Simon M."/>
        </authorList>
    </citation>
    <scope>NUCLEOTIDE SEQUENCE [LARGE SCALE GENOMIC DNA]</scope>
    <source>
        <strain evidence="4">DSM 16493 / NCIMB 14021 / DFL 12</strain>
    </source>
</reference>
<dbReference type="InterPro" id="IPR010994">
    <property type="entry name" value="RuvA_2-like"/>
</dbReference>
<accession>A8LST2</accession>
<dbReference type="KEGG" id="dsh:Dshi_2548"/>
<feature type="region of interest" description="Disordered" evidence="1">
    <location>
        <begin position="1141"/>
        <end position="1167"/>
    </location>
</feature>
<dbReference type="OrthoDB" id="7387101at2"/>
<feature type="compositionally biased region" description="Basic and acidic residues" evidence="1">
    <location>
        <begin position="1"/>
        <end position="11"/>
    </location>
</feature>
<dbReference type="Pfam" id="PF13699">
    <property type="entry name" value="eCIS_core"/>
    <property type="match status" value="1"/>
</dbReference>
<dbReference type="STRING" id="398580.Dshi_2548"/>
<gene>
    <name evidence="3" type="ordered locus">Dshi_2548</name>
</gene>
<proteinExistence type="predicted"/>
<dbReference type="Gene3D" id="3.40.570.10">
    <property type="entry name" value="Extracellular Endonuclease, subunit A"/>
    <property type="match status" value="1"/>
</dbReference>
<dbReference type="SUPFAM" id="SSF47781">
    <property type="entry name" value="RuvA domain 2-like"/>
    <property type="match status" value="1"/>
</dbReference>
<evidence type="ECO:0000313" key="3">
    <source>
        <dbReference type="EMBL" id="ABV94281.1"/>
    </source>
</evidence>